<dbReference type="Pfam" id="PF18722">
    <property type="entry name" value="MazG_C"/>
    <property type="match status" value="1"/>
</dbReference>
<evidence type="ECO:0000259" key="1">
    <source>
        <dbReference type="Pfam" id="PF03819"/>
    </source>
</evidence>
<dbReference type="InterPro" id="IPR041407">
    <property type="entry name" value="MazG_C"/>
</dbReference>
<gene>
    <name evidence="3" type="ORF">NJ959_07490</name>
</gene>
<dbReference type="AlphaFoldDB" id="A0AAE3GQZ9"/>
<accession>A0AAE3GQZ9</accession>
<proteinExistence type="predicted"/>
<keyword evidence="4" id="KW-1185">Reference proteome</keyword>
<dbReference type="RefSeq" id="WP_373693627.1">
    <property type="nucleotide sequence ID" value="NZ_JAMZMM010000049.1"/>
</dbReference>
<dbReference type="EMBL" id="JAMZMM010000049">
    <property type="protein sequence ID" value="MCP2728316.1"/>
    <property type="molecule type" value="Genomic_DNA"/>
</dbReference>
<comment type="caution">
    <text evidence="3">The sequence shown here is derived from an EMBL/GenBank/DDBJ whole genome shotgun (WGS) entry which is preliminary data.</text>
</comment>
<dbReference type="Pfam" id="PF03819">
    <property type="entry name" value="MazG"/>
    <property type="match status" value="1"/>
</dbReference>
<sequence>MDFCEYQKQAQKTDQVPSKTGNGIIVPLLGLVGEAGELLSEYKKYLRDGEAHKLFKERVAEELGDLLWYVANVSSKFDLDLAEIAEGNLQKCHDRWGWRDSVQTGVYIFDSNFPEHERLPRQFEVEITEVSENNSVKMKAFINGKQIGNDLTDNSYSSDGYRFHDIFHFSYAAVLGWSPVIRSNLKLKRKSNPSIDEVEDGGRAIAIEEGISALVFSYAKDHGFLEGVFTIDYQLLKTIKNMTSHLEVSLCLLGDWEKAILSGYEVWRQVEKNKGGKVIVDLDARSIIYQHN</sequence>
<dbReference type="InterPro" id="IPR004518">
    <property type="entry name" value="MazG-like_dom"/>
</dbReference>
<dbReference type="InterPro" id="IPR011379">
    <property type="entry name" value="MazG-related_GP37"/>
</dbReference>
<feature type="domain" description="MazG C-terminal" evidence="2">
    <location>
        <begin position="107"/>
        <end position="291"/>
    </location>
</feature>
<dbReference type="Gene3D" id="1.10.287.1080">
    <property type="entry name" value="MazG-like"/>
    <property type="match status" value="1"/>
</dbReference>
<reference evidence="3" key="1">
    <citation type="submission" date="2022-06" db="EMBL/GenBank/DDBJ databases">
        <title>New cyanobacteria of genus Symplocastrum in benthos of Lake Baikal.</title>
        <authorList>
            <person name="Sorokovikova E."/>
            <person name="Tikhonova I."/>
            <person name="Krasnopeev A."/>
            <person name="Evseev P."/>
            <person name="Gladkikh A."/>
            <person name="Belykh O."/>
        </authorList>
    </citation>
    <scope>NUCLEOTIDE SEQUENCE</scope>
    <source>
        <strain evidence="3">BBK-W-15</strain>
    </source>
</reference>
<evidence type="ECO:0000313" key="3">
    <source>
        <dbReference type="EMBL" id="MCP2728316.1"/>
    </source>
</evidence>
<evidence type="ECO:0000259" key="2">
    <source>
        <dbReference type="Pfam" id="PF18722"/>
    </source>
</evidence>
<organism evidence="3 4">
    <name type="scientific">Limnofasciculus baicalensis BBK-W-15</name>
    <dbReference type="NCBI Taxonomy" id="2699891"/>
    <lineage>
        <taxon>Bacteria</taxon>
        <taxon>Bacillati</taxon>
        <taxon>Cyanobacteriota</taxon>
        <taxon>Cyanophyceae</taxon>
        <taxon>Coleofasciculales</taxon>
        <taxon>Coleofasciculaceae</taxon>
        <taxon>Limnofasciculus</taxon>
        <taxon>Limnofasciculus baicalensis</taxon>
    </lineage>
</organism>
<name>A0AAE3GQZ9_9CYAN</name>
<dbReference type="Proteomes" id="UP001204953">
    <property type="component" value="Unassembled WGS sequence"/>
</dbReference>
<evidence type="ECO:0000313" key="4">
    <source>
        <dbReference type="Proteomes" id="UP001204953"/>
    </source>
</evidence>
<feature type="domain" description="NTP pyrophosphohydrolase MazG-like" evidence="1">
    <location>
        <begin position="30"/>
        <end position="95"/>
    </location>
</feature>
<protein>
    <submittedName>
        <fullName evidence="3">Nucleoside triphosphate pyrophosphohydrolase family protein</fullName>
    </submittedName>
</protein>
<dbReference type="CDD" id="cd11541">
    <property type="entry name" value="NTP-PPase_u4"/>
    <property type="match status" value="1"/>
</dbReference>
<dbReference type="SUPFAM" id="SSF101386">
    <property type="entry name" value="all-alpha NTP pyrophosphatases"/>
    <property type="match status" value="1"/>
</dbReference>